<dbReference type="GO" id="GO:0005739">
    <property type="term" value="C:mitochondrion"/>
    <property type="evidence" value="ECO:0007669"/>
    <property type="project" value="TreeGrafter"/>
</dbReference>
<comment type="similarity">
    <text evidence="1">Belongs to the HesB/IscA family.</text>
</comment>
<evidence type="ECO:0000313" key="3">
    <source>
        <dbReference type="EMBL" id="TID25402.1"/>
    </source>
</evidence>
<feature type="compositionally biased region" description="Low complexity" evidence="2">
    <location>
        <begin position="73"/>
        <end position="82"/>
    </location>
</feature>
<protein>
    <submittedName>
        <fullName evidence="3">Putative iron-sulfur cluster assembly accessory protein</fullName>
    </submittedName>
</protein>
<dbReference type="GO" id="GO:0016226">
    <property type="term" value="P:iron-sulfur cluster assembly"/>
    <property type="evidence" value="ECO:0007669"/>
    <property type="project" value="InterPro"/>
</dbReference>
<proteinExistence type="inferred from homology"/>
<dbReference type="InterPro" id="IPR035903">
    <property type="entry name" value="HesB-like_dom_sf"/>
</dbReference>
<dbReference type="GO" id="GO:0005506">
    <property type="term" value="F:iron ion binding"/>
    <property type="evidence" value="ECO:0007669"/>
    <property type="project" value="TreeGrafter"/>
</dbReference>
<keyword evidence="4" id="KW-1185">Reference proteome</keyword>
<dbReference type="GO" id="GO:0051537">
    <property type="term" value="F:2 iron, 2 sulfur cluster binding"/>
    <property type="evidence" value="ECO:0007669"/>
    <property type="project" value="TreeGrafter"/>
</dbReference>
<dbReference type="Proteomes" id="UP000298493">
    <property type="component" value="Unassembled WGS sequence"/>
</dbReference>
<sequence>MASSVPYVCTRCLRPSRLSARASHRLLASTRDYHIPPLSLASHTQQRISHFRSSFPLPASRRTISTTASLSKPPSTETISNSSPPPPPKGPTTSTTKAILNPRVDEETGQLMTIEITPHASKRLNQIMTKDSNPLLCLRVNVESGGCHGFQYLMSLTSTSKISPEEDTLFIAYEYADLLGEGGNPSWQSLAEGKPKVVMDEPSLELLKGSKIDFTQELIGSQFKIVDNPRASSSCGCGTSFDVKM</sequence>
<dbReference type="NCBIfam" id="TIGR00049">
    <property type="entry name" value="iron-sulfur cluster assembly accessory protein"/>
    <property type="match status" value="1"/>
</dbReference>
<dbReference type="AlphaFoldDB" id="A0A4Z1PR77"/>
<dbReference type="EMBL" id="SNSC02000004">
    <property type="protein sequence ID" value="TID25402.1"/>
    <property type="molecule type" value="Genomic_DNA"/>
</dbReference>
<dbReference type="GO" id="GO:0051539">
    <property type="term" value="F:4 iron, 4 sulfur cluster binding"/>
    <property type="evidence" value="ECO:0007669"/>
    <property type="project" value="TreeGrafter"/>
</dbReference>
<evidence type="ECO:0000313" key="4">
    <source>
        <dbReference type="Proteomes" id="UP000298493"/>
    </source>
</evidence>
<reference evidence="3 4" key="1">
    <citation type="submission" date="2019-04" db="EMBL/GenBank/DDBJ databases">
        <title>High contiguity whole genome sequence and gene annotation resource for two Venturia nashicola isolates.</title>
        <authorList>
            <person name="Prokchorchik M."/>
            <person name="Won K."/>
            <person name="Lee Y."/>
            <person name="Choi E.D."/>
            <person name="Segonzac C."/>
            <person name="Sohn K.H."/>
        </authorList>
    </citation>
    <scope>NUCLEOTIDE SEQUENCE [LARGE SCALE GENOMIC DNA]</scope>
    <source>
        <strain evidence="3 4">PRI2</strain>
    </source>
</reference>
<dbReference type="InterPro" id="IPR016092">
    <property type="entry name" value="ATAP"/>
</dbReference>
<gene>
    <name evidence="3" type="ORF">E6O75_ATG04607</name>
</gene>
<evidence type="ECO:0000256" key="2">
    <source>
        <dbReference type="SAM" id="MobiDB-lite"/>
    </source>
</evidence>
<dbReference type="STRING" id="86259.A0A4Z1PR77"/>
<dbReference type="PANTHER" id="PTHR43011">
    <property type="entry name" value="IRON-SULFUR CLUSTER ASSEMBLY 2 HOMOLOG, MITOCHONDRIAL"/>
    <property type="match status" value="1"/>
</dbReference>
<feature type="region of interest" description="Disordered" evidence="2">
    <location>
        <begin position="65"/>
        <end position="104"/>
    </location>
</feature>
<comment type="caution">
    <text evidence="3">The sequence shown here is derived from an EMBL/GenBank/DDBJ whole genome shotgun (WGS) entry which is preliminary data.</text>
</comment>
<dbReference type="PANTHER" id="PTHR43011:SF1">
    <property type="entry name" value="IRON-SULFUR CLUSTER ASSEMBLY 2 HOMOLOG, MITOCHONDRIAL"/>
    <property type="match status" value="1"/>
</dbReference>
<evidence type="ECO:0000256" key="1">
    <source>
        <dbReference type="ARBA" id="ARBA00006718"/>
    </source>
</evidence>
<dbReference type="OrthoDB" id="1938621at2759"/>
<organism evidence="3 4">
    <name type="scientific">Venturia nashicola</name>
    <dbReference type="NCBI Taxonomy" id="86259"/>
    <lineage>
        <taxon>Eukaryota</taxon>
        <taxon>Fungi</taxon>
        <taxon>Dikarya</taxon>
        <taxon>Ascomycota</taxon>
        <taxon>Pezizomycotina</taxon>
        <taxon>Dothideomycetes</taxon>
        <taxon>Pleosporomycetidae</taxon>
        <taxon>Venturiales</taxon>
        <taxon>Venturiaceae</taxon>
        <taxon>Venturia</taxon>
    </lineage>
</organism>
<accession>A0A4Z1PR77</accession>
<dbReference type="Gene3D" id="2.60.300.12">
    <property type="entry name" value="HesB-like domain"/>
    <property type="match status" value="1"/>
</dbReference>
<dbReference type="SUPFAM" id="SSF89360">
    <property type="entry name" value="HesB-like domain"/>
    <property type="match status" value="1"/>
</dbReference>
<name>A0A4Z1PR77_9PEZI</name>